<dbReference type="SUPFAM" id="SSF103473">
    <property type="entry name" value="MFS general substrate transporter"/>
    <property type="match status" value="1"/>
</dbReference>
<feature type="transmembrane region" description="Helical" evidence="8">
    <location>
        <begin position="12"/>
        <end position="36"/>
    </location>
</feature>
<sequence length="489" mass="52652">MRERSEADRLITKIVVVATMGALAFGYDTGVIAGALPFMQHPISEGGLGLTPLTEGLVTSSLVVGAAFGSLLCGNLADRFGRRDSLMGLSVVFMMGAIGTALAPSIAFMTLMRFVLGFAVGGASALVPMFISEMAPPGRRGRLVSQNEMMIVTGQLVAYVLSALLARFSGSSEIWRTMLMIAAVPAILLGVGLIFVPRSPRWLASHGRIEEAEEVLTLIRSSDKQVRKELTAIGMQVDQETEQVGWRQALSEVWMRRLLMLGISLGFVAQFTGVNAFMYFTPIILRETGLGVQATLIATIGNGLVAVGATFAALWMIGRFPRRLTLMCGLAGVVLAHVGLGATLLLLHGSPIESFVALGFILFALLFIQMMVSPLYWLLMSELFPMHVRGALTGLSVSAQWLFNATVAFLFPVLLHAIGPGTFFAFAVINAISLAVVARFLPETKGRTLEQLETYLKNHFSDEEGASGRKESLLNIAADKNAMLEHKVV</sequence>
<keyword evidence="4 8" id="KW-0812">Transmembrane</keyword>
<feature type="transmembrane region" description="Helical" evidence="8">
    <location>
        <begin position="324"/>
        <end position="349"/>
    </location>
</feature>
<dbReference type="PROSITE" id="PS50850">
    <property type="entry name" value="MFS"/>
    <property type="match status" value="1"/>
</dbReference>
<reference evidence="10 11" key="1">
    <citation type="submission" date="2021-12" db="EMBL/GenBank/DDBJ databases">
        <title>Genome sequence of Acetobacter sicerae DmPark20a_162.</title>
        <authorList>
            <person name="Chaston J.M."/>
        </authorList>
    </citation>
    <scope>NUCLEOTIDE SEQUENCE [LARGE SCALE GENOMIC DNA]</scope>
    <source>
        <strain evidence="10 11">DmPark20a_162</strain>
    </source>
</reference>
<dbReference type="Gene3D" id="1.20.1250.20">
    <property type="entry name" value="MFS general substrate transporter like domains"/>
    <property type="match status" value="1"/>
</dbReference>
<dbReference type="InterPro" id="IPR003663">
    <property type="entry name" value="Sugar/inositol_transpt"/>
</dbReference>
<dbReference type="InterPro" id="IPR050814">
    <property type="entry name" value="Myo-inositol_Transporter"/>
</dbReference>
<dbReference type="Proteomes" id="UP001521074">
    <property type="component" value="Unassembled WGS sequence"/>
</dbReference>
<evidence type="ECO:0000256" key="6">
    <source>
        <dbReference type="ARBA" id="ARBA00023136"/>
    </source>
</evidence>
<evidence type="ECO:0000256" key="1">
    <source>
        <dbReference type="ARBA" id="ARBA00004141"/>
    </source>
</evidence>
<evidence type="ECO:0000259" key="9">
    <source>
        <dbReference type="PROSITE" id="PS50850"/>
    </source>
</evidence>
<evidence type="ECO:0000256" key="7">
    <source>
        <dbReference type="RuleBase" id="RU003346"/>
    </source>
</evidence>
<feature type="transmembrane region" description="Helical" evidence="8">
    <location>
        <begin position="56"/>
        <end position="74"/>
    </location>
</feature>
<feature type="transmembrane region" description="Helical" evidence="8">
    <location>
        <begin position="292"/>
        <end position="317"/>
    </location>
</feature>
<proteinExistence type="inferred from homology"/>
<gene>
    <name evidence="10" type="ORF">LWC05_13915</name>
</gene>
<evidence type="ECO:0000256" key="5">
    <source>
        <dbReference type="ARBA" id="ARBA00022989"/>
    </source>
</evidence>
<dbReference type="EMBL" id="JAJSOJ010000054">
    <property type="protein sequence ID" value="MCE0744974.1"/>
    <property type="molecule type" value="Genomic_DNA"/>
</dbReference>
<feature type="transmembrane region" description="Helical" evidence="8">
    <location>
        <begin position="421"/>
        <end position="441"/>
    </location>
</feature>
<feature type="transmembrane region" description="Helical" evidence="8">
    <location>
        <begin position="151"/>
        <end position="168"/>
    </location>
</feature>
<keyword evidence="3 7" id="KW-0813">Transport</keyword>
<feature type="transmembrane region" description="Helical" evidence="8">
    <location>
        <begin position="86"/>
        <end position="108"/>
    </location>
</feature>
<dbReference type="Pfam" id="PF00083">
    <property type="entry name" value="Sugar_tr"/>
    <property type="match status" value="1"/>
</dbReference>
<feature type="transmembrane region" description="Helical" evidence="8">
    <location>
        <begin position="355"/>
        <end position="379"/>
    </location>
</feature>
<dbReference type="PANTHER" id="PTHR48020:SF12">
    <property type="entry name" value="PROTON MYO-INOSITOL COTRANSPORTER"/>
    <property type="match status" value="1"/>
</dbReference>
<protein>
    <submittedName>
        <fullName evidence="10">Sugar porter family MFS transporter</fullName>
    </submittedName>
</protein>
<feature type="transmembrane region" description="Helical" evidence="8">
    <location>
        <begin position="391"/>
        <end position="415"/>
    </location>
</feature>
<feature type="domain" description="Major facilitator superfamily (MFS) profile" evidence="9">
    <location>
        <begin position="14"/>
        <end position="445"/>
    </location>
</feature>
<keyword evidence="5 8" id="KW-1133">Transmembrane helix</keyword>
<evidence type="ECO:0000256" key="3">
    <source>
        <dbReference type="ARBA" id="ARBA00022448"/>
    </source>
</evidence>
<evidence type="ECO:0000256" key="8">
    <source>
        <dbReference type="SAM" id="Phobius"/>
    </source>
</evidence>
<name>A0ABS8VXJ4_9PROT</name>
<dbReference type="InterPro" id="IPR005828">
    <property type="entry name" value="MFS_sugar_transport-like"/>
</dbReference>
<dbReference type="PROSITE" id="PS00217">
    <property type="entry name" value="SUGAR_TRANSPORT_2"/>
    <property type="match status" value="1"/>
</dbReference>
<dbReference type="RefSeq" id="WP_232878709.1">
    <property type="nucleotide sequence ID" value="NZ_JAJSOJ010000054.1"/>
</dbReference>
<evidence type="ECO:0000313" key="10">
    <source>
        <dbReference type="EMBL" id="MCE0744974.1"/>
    </source>
</evidence>
<dbReference type="InterPro" id="IPR020846">
    <property type="entry name" value="MFS_dom"/>
</dbReference>
<dbReference type="PRINTS" id="PR00171">
    <property type="entry name" value="SUGRTRNSPORT"/>
</dbReference>
<dbReference type="NCBIfam" id="TIGR00879">
    <property type="entry name" value="SP"/>
    <property type="match status" value="1"/>
</dbReference>
<comment type="subcellular location">
    <subcellularLocation>
        <location evidence="1">Membrane</location>
        <topology evidence="1">Multi-pass membrane protein</topology>
    </subcellularLocation>
</comment>
<comment type="caution">
    <text evidence="10">The sequence shown here is derived from an EMBL/GenBank/DDBJ whole genome shotgun (WGS) entry which is preliminary data.</text>
</comment>
<feature type="transmembrane region" description="Helical" evidence="8">
    <location>
        <begin position="258"/>
        <end position="280"/>
    </location>
</feature>
<dbReference type="InterPro" id="IPR005829">
    <property type="entry name" value="Sugar_transporter_CS"/>
</dbReference>
<comment type="similarity">
    <text evidence="2 7">Belongs to the major facilitator superfamily. Sugar transporter (TC 2.A.1.1) family.</text>
</comment>
<keyword evidence="11" id="KW-1185">Reference proteome</keyword>
<accession>A0ABS8VXJ4</accession>
<evidence type="ECO:0000313" key="11">
    <source>
        <dbReference type="Proteomes" id="UP001521074"/>
    </source>
</evidence>
<organism evidence="10 11">
    <name type="scientific">Acetobacter sicerae</name>
    <dbReference type="NCBI Taxonomy" id="85325"/>
    <lineage>
        <taxon>Bacteria</taxon>
        <taxon>Pseudomonadati</taxon>
        <taxon>Pseudomonadota</taxon>
        <taxon>Alphaproteobacteria</taxon>
        <taxon>Acetobacterales</taxon>
        <taxon>Acetobacteraceae</taxon>
        <taxon>Acetobacter</taxon>
    </lineage>
</organism>
<dbReference type="PANTHER" id="PTHR48020">
    <property type="entry name" value="PROTON MYO-INOSITOL COTRANSPORTER"/>
    <property type="match status" value="1"/>
</dbReference>
<dbReference type="InterPro" id="IPR036259">
    <property type="entry name" value="MFS_trans_sf"/>
</dbReference>
<feature type="transmembrane region" description="Helical" evidence="8">
    <location>
        <begin position="174"/>
        <end position="196"/>
    </location>
</feature>
<evidence type="ECO:0000256" key="4">
    <source>
        <dbReference type="ARBA" id="ARBA00022692"/>
    </source>
</evidence>
<feature type="transmembrane region" description="Helical" evidence="8">
    <location>
        <begin position="114"/>
        <end position="131"/>
    </location>
</feature>
<keyword evidence="6 8" id="KW-0472">Membrane</keyword>
<evidence type="ECO:0000256" key="2">
    <source>
        <dbReference type="ARBA" id="ARBA00010992"/>
    </source>
</evidence>